<organism evidence="2 3">
    <name type="scientific">Lentilactobacillus fungorum</name>
    <dbReference type="NCBI Taxonomy" id="2201250"/>
    <lineage>
        <taxon>Bacteria</taxon>
        <taxon>Bacillati</taxon>
        <taxon>Bacillota</taxon>
        <taxon>Bacilli</taxon>
        <taxon>Lactobacillales</taxon>
        <taxon>Lactobacillaceae</taxon>
        <taxon>Lentilactobacillus</taxon>
    </lineage>
</organism>
<feature type="transmembrane region" description="Helical" evidence="1">
    <location>
        <begin position="48"/>
        <end position="66"/>
    </location>
</feature>
<keyword evidence="1" id="KW-0812">Transmembrane</keyword>
<keyword evidence="3" id="KW-1185">Reference proteome</keyword>
<dbReference type="Proteomes" id="UP000604765">
    <property type="component" value="Unassembled WGS sequence"/>
</dbReference>
<dbReference type="EMBL" id="BNJR01000016">
    <property type="protein sequence ID" value="GHP14723.1"/>
    <property type="molecule type" value="Genomic_DNA"/>
</dbReference>
<evidence type="ECO:0000256" key="1">
    <source>
        <dbReference type="SAM" id="Phobius"/>
    </source>
</evidence>
<proteinExistence type="predicted"/>
<name>A0ABQ3W268_9LACO</name>
<evidence type="ECO:0000313" key="2">
    <source>
        <dbReference type="EMBL" id="GHP14723.1"/>
    </source>
</evidence>
<feature type="transmembrane region" description="Helical" evidence="1">
    <location>
        <begin position="7"/>
        <end position="28"/>
    </location>
</feature>
<sequence length="272" mass="30524">MVSLKKAFSMIGMYILSLIYFFIVFFFSHLSKTYSLDLAFTNFDYGNLVNGLVFFPVTAYWLKRIFQKTRDQAHQSHSALNRGADNSSYFLAVAASDATVLIPGGFDSVIFKLMAKFAANLIIYLLSVPLFGLLLLSKVFNWQLAERLIKAFQRYHYHSEMVHSKFVIQTSFQGLSRLLHSGHSGLVFIGSPTDVTSRLIATRLLYALKVNSVKIHYFEIAQLTATPYEPALRAAGVTVLPTLGRINHDGTITALDAGHLESAIRLWSQQGR</sequence>
<gene>
    <name evidence="2" type="ORF">YK48G_21480</name>
</gene>
<feature type="transmembrane region" description="Helical" evidence="1">
    <location>
        <begin position="87"/>
        <end position="106"/>
    </location>
</feature>
<protein>
    <submittedName>
        <fullName evidence="2">Uncharacterized protein</fullName>
    </submittedName>
</protein>
<reference evidence="2 3" key="1">
    <citation type="journal article" date="2021" name="Int. J. Syst. Evol. Microbiol.">
        <title>Lentilactobacillus fungorum sp. nov., isolated from spent mushroom substrates.</title>
        <authorList>
            <person name="Tohno M."/>
            <person name="Tanizawa Y."/>
            <person name="Kojima Y."/>
            <person name="Sakamoto M."/>
            <person name="Ohkuma M."/>
            <person name="Kobayashi H."/>
        </authorList>
    </citation>
    <scope>NUCLEOTIDE SEQUENCE [LARGE SCALE GENOMIC DNA]</scope>
    <source>
        <strain evidence="2 3">YK48G</strain>
    </source>
</reference>
<feature type="transmembrane region" description="Helical" evidence="1">
    <location>
        <begin position="118"/>
        <end position="140"/>
    </location>
</feature>
<comment type="caution">
    <text evidence="2">The sequence shown here is derived from an EMBL/GenBank/DDBJ whole genome shotgun (WGS) entry which is preliminary data.</text>
</comment>
<accession>A0ABQ3W268</accession>
<keyword evidence="1" id="KW-1133">Transmembrane helix</keyword>
<keyword evidence="1" id="KW-0472">Membrane</keyword>
<evidence type="ECO:0000313" key="3">
    <source>
        <dbReference type="Proteomes" id="UP000604765"/>
    </source>
</evidence>